<keyword evidence="10" id="KW-0030">Aminoacyl-tRNA synthetase</keyword>
<sequence>MMEKFKGSILLVGEGNFSFSASLSQQHNETATRVTATCLQSEEEALRHEGAAENIQIINSSGGAVVFGVDCTRLGECACLQDPLFDLVVFNFPHCGRKSGVKKNRDLLKNFFLSCVQVLAEDGEVHVSLCNGQGGTPADQPKREWHNSWQVVAMAAEAHLILTDVRPFESEKYQSYKCTGYRSQDKGFHVEKALVHVFTRSLPYTPAQTLTVEETVDGQKVEFNLPAELSDFMFRGFLSANSVHPVRLVQDFLHKGLTEKWAVHMVTESVPFLLTAERLQACPHGVDAARWYWIRPAEKELGADKQDSSSDKADPTRSKDQADAASEGDSGIYVLRPSLLPQIDELFTKNAECVNSAASHGENDKTIEGHSNEGHSDTCKHAPSLFGMSGLVFRNVSVNLWALPSFHQLVLKGLVPSECNPTALLGQRLESLLGPYGVSLVKEEGGLNVTAKPVGVVGNLFASNHGDHTSITACLNLDLLAVVLFSLPDWRLLWSHDPRFLKQFALRPSPGEAFHPFSLFPEHISFDISFWTASTYEEKEFHAVVREASHGTVERVKLIDRFSHPELSQTSYCYRLTYHSHTHALSHSQALQFHKQLESLLASRLQVTIR</sequence>
<evidence type="ECO:0000256" key="7">
    <source>
        <dbReference type="ARBA" id="ARBA00022917"/>
    </source>
</evidence>
<dbReference type="GO" id="GO:0070042">
    <property type="term" value="F:rRNA (uridine-N3-)-methyltransferase activity"/>
    <property type="evidence" value="ECO:0007669"/>
    <property type="project" value="InterPro"/>
</dbReference>
<evidence type="ECO:0000256" key="5">
    <source>
        <dbReference type="ARBA" id="ARBA00022741"/>
    </source>
</evidence>
<dbReference type="GO" id="GO:0005759">
    <property type="term" value="C:mitochondrial matrix"/>
    <property type="evidence" value="ECO:0007669"/>
    <property type="project" value="UniProtKB-SubCell"/>
</dbReference>
<accession>H2V3W2</accession>
<dbReference type="GeneTree" id="ENSGT00940000160701"/>
<reference evidence="15" key="2">
    <citation type="submission" date="2025-08" db="UniProtKB">
        <authorList>
            <consortium name="Ensembl"/>
        </authorList>
    </citation>
    <scope>IDENTIFICATION</scope>
</reference>
<proteinExistence type="inferred from homology"/>
<protein>
    <recommendedName>
        <fullName evidence="3">phenylalanine--tRNA ligase</fullName>
        <ecNumber evidence="3">6.1.1.20</ecNumber>
    </recommendedName>
    <alternativeName>
        <fullName evidence="11">Phenylalanyl-tRNA synthetase</fullName>
    </alternativeName>
</protein>
<dbReference type="SUPFAM" id="SSF53335">
    <property type="entry name" value="S-adenosyl-L-methionine-dependent methyltransferases"/>
    <property type="match status" value="1"/>
</dbReference>
<evidence type="ECO:0000256" key="13">
    <source>
        <dbReference type="SAM" id="MobiDB-lite"/>
    </source>
</evidence>
<dbReference type="GO" id="GO:0004826">
    <property type="term" value="F:phenylalanine-tRNA ligase activity"/>
    <property type="evidence" value="ECO:0007669"/>
    <property type="project" value="UniProtKB-EC"/>
</dbReference>
<comment type="subcellular location">
    <subcellularLocation>
        <location evidence="1">Mitochondrion matrix</location>
    </subcellularLocation>
</comment>
<comment type="catalytic activity">
    <reaction evidence="12">
        <text>tRNA(Phe) + L-phenylalanine + ATP = L-phenylalanyl-tRNA(Phe) + AMP + diphosphate + H(+)</text>
        <dbReference type="Rhea" id="RHEA:19413"/>
        <dbReference type="Rhea" id="RHEA-COMP:9668"/>
        <dbReference type="Rhea" id="RHEA-COMP:9699"/>
        <dbReference type="ChEBI" id="CHEBI:15378"/>
        <dbReference type="ChEBI" id="CHEBI:30616"/>
        <dbReference type="ChEBI" id="CHEBI:33019"/>
        <dbReference type="ChEBI" id="CHEBI:58095"/>
        <dbReference type="ChEBI" id="CHEBI:78442"/>
        <dbReference type="ChEBI" id="CHEBI:78531"/>
        <dbReference type="ChEBI" id="CHEBI:456215"/>
        <dbReference type="EC" id="6.1.1.20"/>
    </reaction>
</comment>
<evidence type="ECO:0000256" key="1">
    <source>
        <dbReference type="ARBA" id="ARBA00004305"/>
    </source>
</evidence>
<reference evidence="15" key="3">
    <citation type="submission" date="2025-09" db="UniProtKB">
        <authorList>
            <consortium name="Ensembl"/>
        </authorList>
    </citation>
    <scope>IDENTIFICATION</scope>
</reference>
<dbReference type="EC" id="6.1.1.20" evidence="3"/>
<dbReference type="HOGENOM" id="CLU_030162_0_0_1"/>
<dbReference type="SMART" id="SM00896">
    <property type="entry name" value="FDX-ACB"/>
    <property type="match status" value="1"/>
</dbReference>
<dbReference type="InterPro" id="IPR005121">
    <property type="entry name" value="Fdx_antiC-bd"/>
</dbReference>
<dbReference type="PROSITE" id="PS51447">
    <property type="entry name" value="FDX_ACB"/>
    <property type="match status" value="1"/>
</dbReference>
<keyword evidence="7" id="KW-0648">Protein biosynthesis</keyword>
<dbReference type="InterPro" id="IPR019446">
    <property type="entry name" value="BMT5-like"/>
</dbReference>
<evidence type="ECO:0000256" key="10">
    <source>
        <dbReference type="ARBA" id="ARBA00023146"/>
    </source>
</evidence>
<keyword evidence="8" id="KW-0809">Transit peptide</keyword>
<dbReference type="OMA" id="IRFGVDC"/>
<dbReference type="Pfam" id="PF03147">
    <property type="entry name" value="FDX-ACB"/>
    <property type="match status" value="1"/>
</dbReference>
<dbReference type="Ensembl" id="ENSTRUT00000044043.3">
    <property type="protein sequence ID" value="ENSTRUP00000043896.3"/>
    <property type="gene ID" value="ENSTRUG00000017134.3"/>
</dbReference>
<feature type="region of interest" description="Disordered" evidence="13">
    <location>
        <begin position="302"/>
        <end position="327"/>
    </location>
</feature>
<dbReference type="STRING" id="31033.ENSTRUP00000043896"/>
<evidence type="ECO:0000256" key="9">
    <source>
        <dbReference type="ARBA" id="ARBA00023128"/>
    </source>
</evidence>
<dbReference type="eggNOG" id="KOG2783">
    <property type="taxonomic scope" value="Eukaryota"/>
</dbReference>
<dbReference type="FunFam" id="3.30.70.380:FF:000002">
    <property type="entry name" value="phenylalanine--tRNA ligase, mitochondrial"/>
    <property type="match status" value="1"/>
</dbReference>
<dbReference type="FunFam" id="3.40.50.150:FF:000361">
    <property type="entry name" value="Ferredoxin-fold anticodon-binding domain-containing protein 1 homolog"/>
    <property type="match status" value="1"/>
</dbReference>
<dbReference type="Gene3D" id="3.30.70.380">
    <property type="entry name" value="Ferrodoxin-fold anticodon-binding domain"/>
    <property type="match status" value="1"/>
</dbReference>
<dbReference type="GO" id="GO:0006412">
    <property type="term" value="P:translation"/>
    <property type="evidence" value="ECO:0007669"/>
    <property type="project" value="UniProtKB-KW"/>
</dbReference>
<evidence type="ECO:0000256" key="3">
    <source>
        <dbReference type="ARBA" id="ARBA00012814"/>
    </source>
</evidence>
<evidence type="ECO:0000256" key="2">
    <source>
        <dbReference type="ARBA" id="ARBA00008226"/>
    </source>
</evidence>
<dbReference type="InterPro" id="IPR036690">
    <property type="entry name" value="Fdx_antiC-bd_sf"/>
</dbReference>
<evidence type="ECO:0000259" key="14">
    <source>
        <dbReference type="PROSITE" id="PS51447"/>
    </source>
</evidence>
<keyword evidence="9" id="KW-0496">Mitochondrion</keyword>
<dbReference type="SUPFAM" id="SSF54991">
    <property type="entry name" value="Anticodon-binding domain of PheRS"/>
    <property type="match status" value="1"/>
</dbReference>
<dbReference type="InterPro" id="IPR045864">
    <property type="entry name" value="aa-tRNA-synth_II/BPL/LPL"/>
</dbReference>
<comment type="similarity">
    <text evidence="2">Belongs to the class-II aminoacyl-tRNA synthetase family.</text>
</comment>
<dbReference type="Gene3D" id="3.30.930.10">
    <property type="entry name" value="Bira Bifunctional Protein, Domain 2"/>
    <property type="match status" value="1"/>
</dbReference>
<dbReference type="InterPro" id="IPR029063">
    <property type="entry name" value="SAM-dependent_MTases_sf"/>
</dbReference>
<name>H2V3W2_TAKRU</name>
<organism evidence="15 16">
    <name type="scientific">Takifugu rubripes</name>
    <name type="common">Japanese pufferfish</name>
    <name type="synonym">Fugu rubripes</name>
    <dbReference type="NCBI Taxonomy" id="31033"/>
    <lineage>
        <taxon>Eukaryota</taxon>
        <taxon>Metazoa</taxon>
        <taxon>Chordata</taxon>
        <taxon>Craniata</taxon>
        <taxon>Vertebrata</taxon>
        <taxon>Euteleostomi</taxon>
        <taxon>Actinopterygii</taxon>
        <taxon>Neopterygii</taxon>
        <taxon>Teleostei</taxon>
        <taxon>Neoteleostei</taxon>
        <taxon>Acanthomorphata</taxon>
        <taxon>Eupercaria</taxon>
        <taxon>Tetraodontiformes</taxon>
        <taxon>Tetradontoidea</taxon>
        <taxon>Tetraodontidae</taxon>
        <taxon>Takifugu</taxon>
    </lineage>
</organism>
<dbReference type="GO" id="GO:0070475">
    <property type="term" value="P:rRNA base methylation"/>
    <property type="evidence" value="ECO:0007669"/>
    <property type="project" value="InterPro"/>
</dbReference>
<reference evidence="15 16" key="1">
    <citation type="journal article" date="2011" name="Genome Biol. Evol.">
        <title>Integration of the genetic map and genome assembly of fugu facilitates insights into distinct features of genome evolution in teleosts and mammals.</title>
        <authorList>
            <person name="Kai W."/>
            <person name="Kikuchi K."/>
            <person name="Tohari S."/>
            <person name="Chew A.K."/>
            <person name="Tay A."/>
            <person name="Fujiwara A."/>
            <person name="Hosoya S."/>
            <person name="Suetake H."/>
            <person name="Naruse K."/>
            <person name="Brenner S."/>
            <person name="Suzuki Y."/>
            <person name="Venkatesh B."/>
        </authorList>
    </citation>
    <scope>NUCLEOTIDE SEQUENCE [LARGE SCALE GENOMIC DNA]</scope>
</reference>
<evidence type="ECO:0000256" key="4">
    <source>
        <dbReference type="ARBA" id="ARBA00022598"/>
    </source>
</evidence>
<feature type="domain" description="FDX-ACB" evidence="14">
    <location>
        <begin position="519"/>
        <end position="610"/>
    </location>
</feature>
<evidence type="ECO:0000313" key="16">
    <source>
        <dbReference type="Proteomes" id="UP000005226"/>
    </source>
</evidence>
<evidence type="ECO:0000256" key="12">
    <source>
        <dbReference type="ARBA" id="ARBA00049255"/>
    </source>
</evidence>
<evidence type="ECO:0000256" key="11">
    <source>
        <dbReference type="ARBA" id="ARBA00031194"/>
    </source>
</evidence>
<keyword evidence="6" id="KW-0067">ATP-binding</keyword>
<dbReference type="PANTHER" id="PTHR11538:SF26">
    <property type="entry name" value="FERREDOXIN-FOLD ANTICODON-BINDING DOMAIN-CONTAINING PROTEIN 1"/>
    <property type="match status" value="1"/>
</dbReference>
<dbReference type="FunCoup" id="H2V3W2">
    <property type="interactions" value="270"/>
</dbReference>
<dbReference type="InParanoid" id="H2V3W2"/>
<keyword evidence="16" id="KW-1185">Reference proteome</keyword>
<dbReference type="GO" id="GO:0005524">
    <property type="term" value="F:ATP binding"/>
    <property type="evidence" value="ECO:0007669"/>
    <property type="project" value="UniProtKB-KW"/>
</dbReference>
<evidence type="ECO:0000256" key="8">
    <source>
        <dbReference type="ARBA" id="ARBA00022946"/>
    </source>
</evidence>
<gene>
    <name evidence="15" type="primary">fdxacb1</name>
</gene>
<keyword evidence="4" id="KW-0436">Ligase</keyword>
<keyword evidence="5" id="KW-0547">Nucleotide-binding</keyword>
<evidence type="ECO:0000256" key="6">
    <source>
        <dbReference type="ARBA" id="ARBA00022840"/>
    </source>
</evidence>
<dbReference type="Pfam" id="PF10354">
    <property type="entry name" value="BMT5-like"/>
    <property type="match status" value="1"/>
</dbReference>
<dbReference type="PANTHER" id="PTHR11538">
    <property type="entry name" value="PHENYLALANYL-TRNA SYNTHETASE"/>
    <property type="match status" value="1"/>
</dbReference>
<dbReference type="eggNOG" id="KOG4174">
    <property type="taxonomic scope" value="Eukaryota"/>
</dbReference>
<dbReference type="AlphaFoldDB" id="H2V3W2"/>
<evidence type="ECO:0000313" key="15">
    <source>
        <dbReference type="Ensembl" id="ENSTRUP00000043896.3"/>
    </source>
</evidence>
<dbReference type="Proteomes" id="UP000005226">
    <property type="component" value="Chromosome 15"/>
</dbReference>
<feature type="compositionally biased region" description="Basic and acidic residues" evidence="13">
    <location>
        <begin position="302"/>
        <end position="322"/>
    </location>
</feature>